<comment type="caution">
    <text evidence="2">The sequence shown here is derived from an EMBL/GenBank/DDBJ whole genome shotgun (WGS) entry which is preliminary data.</text>
</comment>
<proteinExistence type="predicted"/>
<accession>A0A852YYI0</accession>
<organism evidence="2 3">
    <name type="scientific">Actinopolyspora biskrensis</name>
    <dbReference type="NCBI Taxonomy" id="1470178"/>
    <lineage>
        <taxon>Bacteria</taxon>
        <taxon>Bacillati</taxon>
        <taxon>Actinomycetota</taxon>
        <taxon>Actinomycetes</taxon>
        <taxon>Actinopolysporales</taxon>
        <taxon>Actinopolysporaceae</taxon>
        <taxon>Actinopolyspora</taxon>
    </lineage>
</organism>
<dbReference type="Proteomes" id="UP000548304">
    <property type="component" value="Unassembled WGS sequence"/>
</dbReference>
<dbReference type="RefSeq" id="WP_179536494.1">
    <property type="nucleotide sequence ID" value="NZ_JACBYW010000006.1"/>
</dbReference>
<feature type="domain" description="SseB protein N-terminal" evidence="1">
    <location>
        <begin position="56"/>
        <end position="113"/>
    </location>
</feature>
<dbReference type="EMBL" id="JACBYW010000006">
    <property type="protein sequence ID" value="NYH80144.1"/>
    <property type="molecule type" value="Genomic_DNA"/>
</dbReference>
<dbReference type="Pfam" id="PF07179">
    <property type="entry name" value="SseB"/>
    <property type="match status" value="1"/>
</dbReference>
<reference evidence="2 3" key="1">
    <citation type="submission" date="2020-07" db="EMBL/GenBank/DDBJ databases">
        <title>Genomic Encyclopedia of Type Strains, Phase III (KMG-III): the genomes of soil and plant-associated and newly described type strains.</title>
        <authorList>
            <person name="Whitman W."/>
        </authorList>
    </citation>
    <scope>NUCLEOTIDE SEQUENCE [LARGE SCALE GENOMIC DNA]</scope>
    <source>
        <strain evidence="2 3">CECT 8576</strain>
    </source>
</reference>
<dbReference type="AlphaFoldDB" id="A0A852YYI0"/>
<protein>
    <recommendedName>
        <fullName evidence="1">SseB protein N-terminal domain-containing protein</fullName>
    </recommendedName>
</protein>
<evidence type="ECO:0000259" key="1">
    <source>
        <dbReference type="Pfam" id="PF07179"/>
    </source>
</evidence>
<evidence type="ECO:0000313" key="3">
    <source>
        <dbReference type="Proteomes" id="UP000548304"/>
    </source>
</evidence>
<dbReference type="InterPro" id="IPR009839">
    <property type="entry name" value="SseB_N"/>
</dbReference>
<name>A0A852YYI0_9ACTN</name>
<evidence type="ECO:0000313" key="2">
    <source>
        <dbReference type="EMBL" id="NYH80144.1"/>
    </source>
</evidence>
<gene>
    <name evidence="2" type="ORF">FHR84_003493</name>
</gene>
<keyword evidence="3" id="KW-1185">Reference proteome</keyword>
<sequence>MGSVSVGGEVAEAARRLHADECSLAEFLPVFAAGFFYTRTSAESPKLFVADVSSQGCWACVFTTKQRLASHAGECDYLGLSGGEFARFVPADVGLVIDVEDEHAVSLPPSVLAEVATMPLAEEE</sequence>